<organism evidence="1 2">
    <name type="scientific">Leptonema illini</name>
    <dbReference type="NCBI Taxonomy" id="183"/>
    <lineage>
        <taxon>Bacteria</taxon>
        <taxon>Pseudomonadati</taxon>
        <taxon>Spirochaetota</taxon>
        <taxon>Spirochaetia</taxon>
        <taxon>Leptospirales</taxon>
        <taxon>Leptospiraceae</taxon>
        <taxon>Leptonema</taxon>
    </lineage>
</organism>
<comment type="caution">
    <text evidence="1">The sequence shown here is derived from an EMBL/GenBank/DDBJ whole genome shotgun (WGS) entry which is preliminary data.</text>
</comment>
<dbReference type="Proteomes" id="UP000460298">
    <property type="component" value="Unassembled WGS sequence"/>
</dbReference>
<accession>A0A833H177</accession>
<evidence type="ECO:0000313" key="2">
    <source>
        <dbReference type="Proteomes" id="UP000460298"/>
    </source>
</evidence>
<reference evidence="1 2" key="1">
    <citation type="submission" date="2019-10" db="EMBL/GenBank/DDBJ databases">
        <title>Extracellular Electron Transfer in a Candidatus Methanoperedens spp. Enrichment Culture.</title>
        <authorList>
            <person name="Berger S."/>
            <person name="Rangel Shaw D."/>
            <person name="Berben T."/>
            <person name="In 'T Zandt M."/>
            <person name="Frank J."/>
            <person name="Reimann J."/>
            <person name="Jetten M.S.M."/>
            <person name="Welte C.U."/>
        </authorList>
    </citation>
    <scope>NUCLEOTIDE SEQUENCE [LARGE SCALE GENOMIC DNA]</scope>
    <source>
        <strain evidence="1">SB12</strain>
    </source>
</reference>
<gene>
    <name evidence="1" type="ORF">F9K24_10480</name>
</gene>
<sequence length="177" mass="20222">MLLDRCMSEYHSREVHSIRVERPPAQLFPIVRHLDFSSSFITRTLFALRGLSTKAMNLDAMVSAPGPFRIIAESDDELVVAGIGRPGGDLVTFETESEFEAMQAPGLIKICWNFSLHQDNENPGSTIVRTETRIQSTDRKARLIFFFYWLFVRPFSGLIRLEMLRIVRQTALADDSR</sequence>
<dbReference type="EMBL" id="WBUI01000009">
    <property type="protein sequence ID" value="KAB2932345.1"/>
    <property type="molecule type" value="Genomic_DNA"/>
</dbReference>
<evidence type="ECO:0008006" key="3">
    <source>
        <dbReference type="Google" id="ProtNLM"/>
    </source>
</evidence>
<name>A0A833H177_9LEPT</name>
<proteinExistence type="predicted"/>
<evidence type="ECO:0000313" key="1">
    <source>
        <dbReference type="EMBL" id="KAB2932345.1"/>
    </source>
</evidence>
<dbReference type="AlphaFoldDB" id="A0A833H177"/>
<protein>
    <recommendedName>
        <fullName evidence="3">DUF2867 domain-containing protein</fullName>
    </recommendedName>
</protein>